<organism evidence="2 3">
    <name type="scientific">Coccomyxa subellipsoidea</name>
    <dbReference type="NCBI Taxonomy" id="248742"/>
    <lineage>
        <taxon>Eukaryota</taxon>
        <taxon>Viridiplantae</taxon>
        <taxon>Chlorophyta</taxon>
        <taxon>core chlorophytes</taxon>
        <taxon>Trebouxiophyceae</taxon>
        <taxon>Trebouxiophyceae incertae sedis</taxon>
        <taxon>Coccomyxaceae</taxon>
        <taxon>Coccomyxa</taxon>
    </lineage>
</organism>
<protein>
    <submittedName>
        <fullName evidence="2">Uncharacterized protein</fullName>
    </submittedName>
</protein>
<reference evidence="2 3" key="1">
    <citation type="journal article" date="2024" name="Nat. Commun.">
        <title>Phylogenomics reveals the evolutionary origins of lichenization in chlorophyte algae.</title>
        <authorList>
            <person name="Puginier C."/>
            <person name="Libourel C."/>
            <person name="Otte J."/>
            <person name="Skaloud P."/>
            <person name="Haon M."/>
            <person name="Grisel S."/>
            <person name="Petersen M."/>
            <person name="Berrin J.G."/>
            <person name="Delaux P.M."/>
            <person name="Dal Grande F."/>
            <person name="Keller J."/>
        </authorList>
    </citation>
    <scope>NUCLEOTIDE SEQUENCE [LARGE SCALE GENOMIC DNA]</scope>
    <source>
        <strain evidence="2 3">SAG 216-7</strain>
    </source>
</reference>
<gene>
    <name evidence="2" type="ORF">WJX75_007732</name>
</gene>
<dbReference type="Proteomes" id="UP001491310">
    <property type="component" value="Unassembled WGS sequence"/>
</dbReference>
<name>A0ABR2Z4I3_9CHLO</name>
<feature type="region of interest" description="Disordered" evidence="1">
    <location>
        <begin position="61"/>
        <end position="82"/>
    </location>
</feature>
<evidence type="ECO:0000256" key="1">
    <source>
        <dbReference type="SAM" id="MobiDB-lite"/>
    </source>
</evidence>
<evidence type="ECO:0000313" key="3">
    <source>
        <dbReference type="Proteomes" id="UP001491310"/>
    </source>
</evidence>
<dbReference type="EMBL" id="JALJOT010000001">
    <property type="protein sequence ID" value="KAK9918875.1"/>
    <property type="molecule type" value="Genomic_DNA"/>
</dbReference>
<accession>A0ABR2Z4I3</accession>
<comment type="caution">
    <text evidence="2">The sequence shown here is derived from an EMBL/GenBank/DDBJ whole genome shotgun (WGS) entry which is preliminary data.</text>
</comment>
<sequence length="232" mass="23574">MEMSLGTLYLSATGSTGPGVSVTIRVQHRKASARTQENGNIPSDEGEVFAAIPAAGVPAGAPEVTSQLAPTTSPASTTEAATEPSIYAATPPLAPDNLSPGMLSAPMPINSNATVGTGRRLSSIFGWNNCPGGSQSWNYCSGSGQFCCTATTKGEVAAAAAATPPPPKLHLNRKAQLVAQLSDAQLVTSSMVLAALWGPALELDWAVLVAYLLMPGMAGNGSKGNNPLAKIK</sequence>
<keyword evidence="3" id="KW-1185">Reference proteome</keyword>
<evidence type="ECO:0000313" key="2">
    <source>
        <dbReference type="EMBL" id="KAK9918875.1"/>
    </source>
</evidence>
<feature type="compositionally biased region" description="Low complexity" evidence="1">
    <location>
        <begin position="69"/>
        <end position="82"/>
    </location>
</feature>
<proteinExistence type="predicted"/>